<sequence length="97" mass="10498">MPALPPSSTIPSGYNFLSVRQNDDSSSSFTAVPISYKSTDNSLAPGVVAGIVLGSVAGFLLLLRTYEYSHGRYVDISEFPQQKRSKNEEQIAEQGNV</sequence>
<dbReference type="EMBL" id="JAHBCI010000003">
    <property type="protein sequence ID" value="KAG9504693.1"/>
    <property type="molecule type" value="Genomic_DNA"/>
</dbReference>
<name>A0A9P8DMQ0_9HYPO</name>
<accession>A0A9P8DMQ0</accession>
<dbReference type="AlphaFoldDB" id="A0A9P8DMQ0"/>
<evidence type="ECO:0000313" key="3">
    <source>
        <dbReference type="Proteomes" id="UP000827133"/>
    </source>
</evidence>
<keyword evidence="3" id="KW-1185">Reference proteome</keyword>
<keyword evidence="1" id="KW-1133">Transmembrane helix</keyword>
<organism evidence="2 3">
    <name type="scientific">Fusarium musae</name>
    <dbReference type="NCBI Taxonomy" id="1042133"/>
    <lineage>
        <taxon>Eukaryota</taxon>
        <taxon>Fungi</taxon>
        <taxon>Dikarya</taxon>
        <taxon>Ascomycota</taxon>
        <taxon>Pezizomycotina</taxon>
        <taxon>Sordariomycetes</taxon>
        <taxon>Hypocreomycetidae</taxon>
        <taxon>Hypocreales</taxon>
        <taxon>Nectriaceae</taxon>
        <taxon>Fusarium</taxon>
    </lineage>
</organism>
<feature type="transmembrane region" description="Helical" evidence="1">
    <location>
        <begin position="43"/>
        <end position="63"/>
    </location>
</feature>
<evidence type="ECO:0000313" key="2">
    <source>
        <dbReference type="EMBL" id="KAG9504693.1"/>
    </source>
</evidence>
<keyword evidence="1" id="KW-0472">Membrane</keyword>
<reference evidence="2" key="1">
    <citation type="journal article" date="2021" name="Mol. Plant Microbe Interact.">
        <title>Telomere to telomere genome assembly of Fusarium musae F31, causal agent of crown rot disease of banana.</title>
        <authorList>
            <person name="Degradi L."/>
            <person name="Tava V."/>
            <person name="Kunova A."/>
            <person name="Cortesi P."/>
            <person name="Saracchi M."/>
            <person name="Pasquali M."/>
        </authorList>
    </citation>
    <scope>NUCLEOTIDE SEQUENCE</scope>
    <source>
        <strain evidence="2">F31</strain>
    </source>
</reference>
<proteinExistence type="predicted"/>
<dbReference type="RefSeq" id="XP_044683693.1">
    <property type="nucleotide sequence ID" value="XM_044822360.1"/>
</dbReference>
<protein>
    <submittedName>
        <fullName evidence="2">Uncharacterized protein</fullName>
    </submittedName>
</protein>
<evidence type="ECO:0000256" key="1">
    <source>
        <dbReference type="SAM" id="Phobius"/>
    </source>
</evidence>
<gene>
    <name evidence="2" type="ORF">J7337_004668</name>
</gene>
<keyword evidence="1" id="KW-0812">Transmembrane</keyword>
<comment type="caution">
    <text evidence="2">The sequence shown here is derived from an EMBL/GenBank/DDBJ whole genome shotgun (WGS) entry which is preliminary data.</text>
</comment>
<dbReference type="KEGG" id="fmu:J7337_004668"/>
<dbReference type="GeneID" id="68312525"/>
<dbReference type="Proteomes" id="UP000827133">
    <property type="component" value="Unassembled WGS sequence"/>
</dbReference>